<feature type="transmembrane region" description="Helical" evidence="1">
    <location>
        <begin position="56"/>
        <end position="74"/>
    </location>
</feature>
<keyword evidence="3" id="KW-1185">Reference proteome</keyword>
<keyword evidence="1" id="KW-1133">Transmembrane helix</keyword>
<accession>A0ABT0RJ48</accession>
<dbReference type="Proteomes" id="UP001165363">
    <property type="component" value="Unassembled WGS sequence"/>
</dbReference>
<evidence type="ECO:0000313" key="2">
    <source>
        <dbReference type="EMBL" id="MCL6682603.1"/>
    </source>
</evidence>
<comment type="caution">
    <text evidence="2">The sequence shown here is derived from an EMBL/GenBank/DDBJ whole genome shotgun (WGS) entry which is preliminary data.</text>
</comment>
<proteinExistence type="predicted"/>
<name>A0ABT0RJ48_9SPHN</name>
<dbReference type="EMBL" id="JAMGBD010000001">
    <property type="protein sequence ID" value="MCL6682603.1"/>
    <property type="molecule type" value="Genomic_DNA"/>
</dbReference>
<dbReference type="SUPFAM" id="SSF50346">
    <property type="entry name" value="PRC-barrel domain"/>
    <property type="match status" value="1"/>
</dbReference>
<dbReference type="InterPro" id="IPR011033">
    <property type="entry name" value="PRC_barrel-like_sf"/>
</dbReference>
<reference evidence="2" key="1">
    <citation type="submission" date="2022-05" db="EMBL/GenBank/DDBJ databases">
        <authorList>
            <person name="Jo J.-H."/>
            <person name="Im W.-T."/>
        </authorList>
    </citation>
    <scope>NUCLEOTIDE SEQUENCE</scope>
    <source>
        <strain evidence="2">SE158</strain>
    </source>
</reference>
<feature type="transmembrane region" description="Helical" evidence="1">
    <location>
        <begin position="33"/>
        <end position="50"/>
    </location>
</feature>
<gene>
    <name evidence="2" type="ORF">LZ536_01630</name>
</gene>
<evidence type="ECO:0000313" key="3">
    <source>
        <dbReference type="Proteomes" id="UP001165363"/>
    </source>
</evidence>
<keyword evidence="1" id="KW-0812">Transmembrane</keyword>
<dbReference type="Gene3D" id="2.30.30.240">
    <property type="entry name" value="PRC-barrel domain"/>
    <property type="match status" value="1"/>
</dbReference>
<dbReference type="RefSeq" id="WP_249846562.1">
    <property type="nucleotide sequence ID" value="NZ_JAMGBD010000001.1"/>
</dbReference>
<sequence length="183" mass="19562">MDNMLSWVATAATIGGALLTASNLGARITGTGFIVFLFGSLSWIGVSLMTGQEALLWTNIVLTFLNLFGIWRWLGRQAKVEEGGKAAAQASEHTPGEALFPVSLLSRAEVLVGGRDAGTCVDAMAGESSGRIAYVVVTEGGVAGVGERLFKLPWRDARMSGERLIADHAQRLEEVEKDEWPGR</sequence>
<keyword evidence="1" id="KW-0472">Membrane</keyword>
<protein>
    <submittedName>
        <fullName evidence="2">PRC-barrel domain containing protein</fullName>
    </submittedName>
</protein>
<feature type="transmembrane region" description="Helical" evidence="1">
    <location>
        <begin position="6"/>
        <end position="26"/>
    </location>
</feature>
<evidence type="ECO:0000256" key="1">
    <source>
        <dbReference type="SAM" id="Phobius"/>
    </source>
</evidence>
<organism evidence="2 3">
    <name type="scientific">Sphingomonas alba</name>
    <dbReference type="NCBI Taxonomy" id="2908208"/>
    <lineage>
        <taxon>Bacteria</taxon>
        <taxon>Pseudomonadati</taxon>
        <taxon>Pseudomonadota</taxon>
        <taxon>Alphaproteobacteria</taxon>
        <taxon>Sphingomonadales</taxon>
        <taxon>Sphingomonadaceae</taxon>
        <taxon>Sphingomonas</taxon>
    </lineage>
</organism>